<sequence length="601" mass="66628">MYSNDLQEVDERQSGWRTIRKVAPYLWPEDEPWVKRRVVIAMAMLVLAKLIAVYTPILYKGAVDGLAGEGVPPLALGAVGLTVAYGVARMMTVGFQQLRDAAFARVGQRALRALALETFQHIHQLSMRYHVTRRTGGLSRIIERGVKGVEFLLRFLLFSIGPLILELLLVAIILMWMFDVWYLVVVAVTIALYIWFTFAVTEWRVKLRREMNDQDTEANQRAIDSLLNFETVKYFNAEQREAQRYDTSMKAYARAALKTAYSLAFLNFGQSFLITCGLIGVMVLAALGVQKGTLTVGDFVMVNAYMIQITVPLNFLGTVYREIRQSLVDMGQMFDLLEQPAEVTDKPGASDLVVKGGEVTLDAVHFGYDADREILKGISLIVPAGQTVAIVGATGSGKSTIGRLLFRFYDVTGGALKIDGQDVRDVTMDSLHAAIGVVPQDTVLFNDSIRYNIAYGRDGATQDEVEAAAKAAQIHDFIISLPEGYDTKVGERGLKLSGGEKQRVGIARTLLKNPPILLLDEATSALDTDTEQDIKDALARAGEGRTVLTIAHRLSTIAESDRIVVLEQGEIIEQGTHDELLQREGRYSQLWRRQQSDAETV</sequence>
<dbReference type="AlphaFoldDB" id="A0A0X3U2H7"/>
<dbReference type="Gene3D" id="3.40.50.300">
    <property type="entry name" value="P-loop containing nucleotide triphosphate hydrolases"/>
    <property type="match status" value="1"/>
</dbReference>
<evidence type="ECO:0000259" key="9">
    <source>
        <dbReference type="PROSITE" id="PS50893"/>
    </source>
</evidence>
<dbReference type="PROSITE" id="PS50893">
    <property type="entry name" value="ABC_TRANSPORTER_2"/>
    <property type="match status" value="1"/>
</dbReference>
<evidence type="ECO:0000256" key="3">
    <source>
        <dbReference type="ARBA" id="ARBA00022692"/>
    </source>
</evidence>
<comment type="caution">
    <text evidence="11">The sequence shown here is derived from an EMBL/GenBank/DDBJ whole genome shotgun (WGS) entry which is preliminary data.</text>
</comment>
<keyword evidence="5" id="KW-0067">ATP-binding</keyword>
<feature type="transmembrane region" description="Helical" evidence="8">
    <location>
        <begin position="151"/>
        <end position="174"/>
    </location>
</feature>
<feature type="domain" description="ABC transporter" evidence="9">
    <location>
        <begin position="359"/>
        <end position="593"/>
    </location>
</feature>
<dbReference type="GO" id="GO:0006879">
    <property type="term" value="P:intracellular iron ion homeostasis"/>
    <property type="evidence" value="ECO:0007669"/>
    <property type="project" value="TreeGrafter"/>
</dbReference>
<dbReference type="CDD" id="cd18582">
    <property type="entry name" value="ABC_6TM_ATM1_ABCB7"/>
    <property type="match status" value="1"/>
</dbReference>
<dbReference type="GO" id="GO:0140359">
    <property type="term" value="F:ABC-type transporter activity"/>
    <property type="evidence" value="ECO:0007669"/>
    <property type="project" value="InterPro"/>
</dbReference>
<dbReference type="RefSeq" id="WP_068332089.1">
    <property type="nucleotide sequence ID" value="NZ_LQBP01000001.1"/>
</dbReference>
<evidence type="ECO:0000256" key="7">
    <source>
        <dbReference type="ARBA" id="ARBA00023136"/>
    </source>
</evidence>
<dbReference type="InterPro" id="IPR027417">
    <property type="entry name" value="P-loop_NTPase"/>
</dbReference>
<feature type="transmembrane region" description="Helical" evidence="8">
    <location>
        <begin position="38"/>
        <end position="59"/>
    </location>
</feature>
<dbReference type="InterPro" id="IPR011527">
    <property type="entry name" value="ABC1_TM_dom"/>
</dbReference>
<evidence type="ECO:0000256" key="8">
    <source>
        <dbReference type="SAM" id="Phobius"/>
    </source>
</evidence>
<dbReference type="InterPro" id="IPR003439">
    <property type="entry name" value="ABC_transporter-like_ATP-bd"/>
</dbReference>
<dbReference type="Gene3D" id="1.20.1560.10">
    <property type="entry name" value="ABC transporter type 1, transmembrane domain"/>
    <property type="match status" value="1"/>
</dbReference>
<evidence type="ECO:0000256" key="1">
    <source>
        <dbReference type="ARBA" id="ARBA00004651"/>
    </source>
</evidence>
<dbReference type="InterPro" id="IPR003593">
    <property type="entry name" value="AAA+_ATPase"/>
</dbReference>
<dbReference type="GO" id="GO:0016887">
    <property type="term" value="F:ATP hydrolysis activity"/>
    <property type="evidence" value="ECO:0007669"/>
    <property type="project" value="InterPro"/>
</dbReference>
<gene>
    <name evidence="11" type="ORF">AVO44_02600</name>
</gene>
<feature type="transmembrane region" description="Helical" evidence="8">
    <location>
        <begin position="71"/>
        <end position="88"/>
    </location>
</feature>
<protein>
    <submittedName>
        <fullName evidence="11">Metal ABC transporter permease</fullName>
    </submittedName>
</protein>
<dbReference type="SUPFAM" id="SSF52540">
    <property type="entry name" value="P-loop containing nucleoside triphosphate hydrolases"/>
    <property type="match status" value="1"/>
</dbReference>
<keyword evidence="7 8" id="KW-0472">Membrane</keyword>
<keyword evidence="4" id="KW-0547">Nucleotide-binding</keyword>
<evidence type="ECO:0000256" key="5">
    <source>
        <dbReference type="ARBA" id="ARBA00022840"/>
    </source>
</evidence>
<dbReference type="Proteomes" id="UP000053690">
    <property type="component" value="Unassembled WGS sequence"/>
</dbReference>
<dbReference type="PROSITE" id="PS00211">
    <property type="entry name" value="ABC_TRANSPORTER_1"/>
    <property type="match status" value="1"/>
</dbReference>
<dbReference type="Pfam" id="PF00664">
    <property type="entry name" value="ABC_membrane"/>
    <property type="match status" value="1"/>
</dbReference>
<proteinExistence type="predicted"/>
<dbReference type="OrthoDB" id="9808328at2"/>
<dbReference type="EMBL" id="LQBP01000001">
    <property type="protein sequence ID" value="KUJ82177.1"/>
    <property type="molecule type" value="Genomic_DNA"/>
</dbReference>
<dbReference type="InterPro" id="IPR036640">
    <property type="entry name" value="ABC1_TM_sf"/>
</dbReference>
<dbReference type="GO" id="GO:0005524">
    <property type="term" value="F:ATP binding"/>
    <property type="evidence" value="ECO:0007669"/>
    <property type="project" value="UniProtKB-KW"/>
</dbReference>
<dbReference type="SUPFAM" id="SSF90123">
    <property type="entry name" value="ABC transporter transmembrane region"/>
    <property type="match status" value="1"/>
</dbReference>
<evidence type="ECO:0000256" key="2">
    <source>
        <dbReference type="ARBA" id="ARBA00022448"/>
    </source>
</evidence>
<dbReference type="PANTHER" id="PTHR24221:SF402">
    <property type="entry name" value="IRON-SULFUR CLUSTERS TRANSPORTER ABCB7, MITOCHONDRIAL"/>
    <property type="match status" value="1"/>
</dbReference>
<keyword evidence="12" id="KW-1185">Reference proteome</keyword>
<dbReference type="Pfam" id="PF00005">
    <property type="entry name" value="ABC_tran"/>
    <property type="match status" value="1"/>
</dbReference>
<dbReference type="InterPro" id="IPR017871">
    <property type="entry name" value="ABC_transporter-like_CS"/>
</dbReference>
<dbReference type="PANTHER" id="PTHR24221">
    <property type="entry name" value="ATP-BINDING CASSETTE SUB-FAMILY B"/>
    <property type="match status" value="1"/>
</dbReference>
<reference evidence="12" key="1">
    <citation type="submission" date="2015-12" db="EMBL/GenBank/DDBJ databases">
        <authorList>
            <person name="Zhang G."/>
            <person name="Stingl U."/>
        </authorList>
    </citation>
    <scope>NUCLEOTIDE SEQUENCE [LARGE SCALE GENOMIC DNA]</scope>
    <source>
        <strain evidence="12">ZGT108</strain>
    </source>
</reference>
<dbReference type="FunFam" id="3.40.50.300:FF:000186">
    <property type="entry name" value="ATP-binding cassette sub-family B member 7, mitochondrial"/>
    <property type="match status" value="1"/>
</dbReference>
<evidence type="ECO:0000256" key="4">
    <source>
        <dbReference type="ARBA" id="ARBA00022741"/>
    </source>
</evidence>
<dbReference type="PROSITE" id="PS50929">
    <property type="entry name" value="ABC_TM1F"/>
    <property type="match status" value="1"/>
</dbReference>
<dbReference type="CDD" id="cd03253">
    <property type="entry name" value="ABCC_ATM1_transporter"/>
    <property type="match status" value="1"/>
</dbReference>
<evidence type="ECO:0000259" key="10">
    <source>
        <dbReference type="PROSITE" id="PS50929"/>
    </source>
</evidence>
<accession>A0A0X3U2H7</accession>
<dbReference type="GO" id="GO:0005886">
    <property type="term" value="C:plasma membrane"/>
    <property type="evidence" value="ECO:0007669"/>
    <property type="project" value="UniProtKB-SubCell"/>
</dbReference>
<dbReference type="InterPro" id="IPR039421">
    <property type="entry name" value="Type_1_exporter"/>
</dbReference>
<evidence type="ECO:0000313" key="11">
    <source>
        <dbReference type="EMBL" id="KUJ82177.1"/>
    </source>
</evidence>
<evidence type="ECO:0000256" key="6">
    <source>
        <dbReference type="ARBA" id="ARBA00022989"/>
    </source>
</evidence>
<keyword evidence="2" id="KW-0813">Transport</keyword>
<feature type="transmembrane region" description="Helical" evidence="8">
    <location>
        <begin position="180"/>
        <end position="201"/>
    </location>
</feature>
<feature type="domain" description="ABC transmembrane type-1" evidence="10">
    <location>
        <begin position="39"/>
        <end position="325"/>
    </location>
</feature>
<dbReference type="SMART" id="SM00382">
    <property type="entry name" value="AAA"/>
    <property type="match status" value="1"/>
</dbReference>
<evidence type="ECO:0000313" key="12">
    <source>
        <dbReference type="Proteomes" id="UP000053690"/>
    </source>
</evidence>
<feature type="transmembrane region" description="Helical" evidence="8">
    <location>
        <begin position="299"/>
        <end position="320"/>
    </location>
</feature>
<keyword evidence="6 8" id="KW-1133">Transmembrane helix</keyword>
<comment type="subcellular location">
    <subcellularLocation>
        <location evidence="1">Cell membrane</location>
        <topology evidence="1">Multi-pass membrane protein</topology>
    </subcellularLocation>
</comment>
<keyword evidence="3 8" id="KW-0812">Transmembrane</keyword>
<dbReference type="STRING" id="1685378.AVO44_02600"/>
<feature type="transmembrane region" description="Helical" evidence="8">
    <location>
        <begin position="264"/>
        <end position="287"/>
    </location>
</feature>
<name>A0A0X3U2H7_9RHOB</name>
<organism evidence="11 12">
    <name type="scientific">Ruegeria profundi</name>
    <dbReference type="NCBI Taxonomy" id="1685378"/>
    <lineage>
        <taxon>Bacteria</taxon>
        <taxon>Pseudomonadati</taxon>
        <taxon>Pseudomonadota</taxon>
        <taxon>Alphaproteobacteria</taxon>
        <taxon>Rhodobacterales</taxon>
        <taxon>Roseobacteraceae</taxon>
        <taxon>Ruegeria</taxon>
    </lineage>
</organism>